<dbReference type="GO" id="GO:0001072">
    <property type="term" value="F:transcription antitermination factor activity, RNA binding"/>
    <property type="evidence" value="ECO:0007669"/>
    <property type="project" value="TreeGrafter"/>
</dbReference>
<protein>
    <recommendedName>
        <fullName evidence="1">Glycerol uptake operon antiterminator regulatory protein</fullName>
    </recommendedName>
</protein>
<accession>A0A1N6UUC0</accession>
<sequence>MLLNGQAILPAIRSMKDFEKMLTMKYEYGVFLDLNIGMVKSVLDLARQHDKKMFVHLDLISGLASDEHGVEFINRYAKPYGIISTKGSALVKAKQKGLVATQRAFILDSNALNRSVKLAQKADPDFIEVLPGVAPKIIELIRRETGKPVFAGGLIDEKEEVEAALKAGASAVTTSNVELWKMFSDNSAAT</sequence>
<keyword evidence="1" id="KW-0694">RNA-binding</keyword>
<dbReference type="InterPro" id="IPR013785">
    <property type="entry name" value="Aldolase_TIM"/>
</dbReference>
<dbReference type="Gene3D" id="3.20.20.70">
    <property type="entry name" value="Aldolase class I"/>
    <property type="match status" value="1"/>
</dbReference>
<dbReference type="AlphaFoldDB" id="A0A1N6UUC0"/>
<dbReference type="RefSeq" id="WP_139325428.1">
    <property type="nucleotide sequence ID" value="NZ_FTLX01000003.1"/>
</dbReference>
<dbReference type="STRING" id="1017273.SAMN05443094_103375"/>
<organism evidence="2 3">
    <name type="scientific">Domibacillus enclensis</name>
    <dbReference type="NCBI Taxonomy" id="1017273"/>
    <lineage>
        <taxon>Bacteria</taxon>
        <taxon>Bacillati</taxon>
        <taxon>Bacillota</taxon>
        <taxon>Bacilli</taxon>
        <taxon>Bacillales</taxon>
        <taxon>Bacillaceae</taxon>
        <taxon>Domibacillus</taxon>
    </lineage>
</organism>
<evidence type="ECO:0000313" key="2">
    <source>
        <dbReference type="EMBL" id="SIQ69223.1"/>
    </source>
</evidence>
<gene>
    <name evidence="2" type="ORF">SAMN05443094_103375</name>
</gene>
<dbReference type="Proteomes" id="UP000186385">
    <property type="component" value="Unassembled WGS sequence"/>
</dbReference>
<dbReference type="Pfam" id="PF04309">
    <property type="entry name" value="G3P_antiterm"/>
    <property type="match status" value="1"/>
</dbReference>
<evidence type="ECO:0000313" key="3">
    <source>
        <dbReference type="Proteomes" id="UP000186385"/>
    </source>
</evidence>
<dbReference type="PANTHER" id="PTHR35787">
    <property type="entry name" value="GLYCEROL UPTAKE OPERON ANTITERMINATOR REGULATORY PROTEIN"/>
    <property type="match status" value="1"/>
</dbReference>
<dbReference type="PANTHER" id="PTHR35787:SF1">
    <property type="entry name" value="GLYCEROL UPTAKE OPERON ANTITERMINATOR REGULATORY PROTEIN"/>
    <property type="match status" value="1"/>
</dbReference>
<keyword evidence="1" id="KW-0805">Transcription regulation</keyword>
<keyword evidence="1" id="KW-0804">Transcription</keyword>
<dbReference type="InterPro" id="IPR006699">
    <property type="entry name" value="GlpP"/>
</dbReference>
<dbReference type="EMBL" id="FTLX01000003">
    <property type="protein sequence ID" value="SIQ69223.1"/>
    <property type="molecule type" value="Genomic_DNA"/>
</dbReference>
<keyword evidence="1" id="KW-0319">Glycerol metabolism</keyword>
<proteinExistence type="predicted"/>
<evidence type="ECO:0000256" key="1">
    <source>
        <dbReference type="PIRNR" id="PIRNR016897"/>
    </source>
</evidence>
<reference evidence="2 3" key="1">
    <citation type="submission" date="2017-01" db="EMBL/GenBank/DDBJ databases">
        <authorList>
            <person name="Mah S.A."/>
            <person name="Swanson W.J."/>
            <person name="Moy G.W."/>
            <person name="Vacquier V.D."/>
        </authorList>
    </citation>
    <scope>NUCLEOTIDE SEQUENCE [LARGE SCALE GENOMIC DNA]</scope>
    <source>
        <strain evidence="2 3">NIO-1016</strain>
    </source>
</reference>
<dbReference type="GO" id="GO:0045893">
    <property type="term" value="P:positive regulation of DNA-templated transcription"/>
    <property type="evidence" value="ECO:0007669"/>
    <property type="project" value="TreeGrafter"/>
</dbReference>
<dbReference type="PIRSF" id="PIRSF016897">
    <property type="entry name" value="GlpP"/>
    <property type="match status" value="1"/>
</dbReference>
<dbReference type="GO" id="GO:0003723">
    <property type="term" value="F:RNA binding"/>
    <property type="evidence" value="ECO:0007669"/>
    <property type="project" value="UniProtKB-KW"/>
</dbReference>
<comment type="function">
    <text evidence="1">Regulates expression of the glpD operon. In the presence of glycerol 3-phosphate (G3P) causes antitermination of transcription of glpD at the inverted repeat of the leader region to enhance its transcription. Binds and stabilizes glpD leader mRNA.</text>
</comment>
<dbReference type="SUPFAM" id="SSF110391">
    <property type="entry name" value="GlpP-like"/>
    <property type="match status" value="1"/>
</dbReference>
<dbReference type="GO" id="GO:0006071">
    <property type="term" value="P:glycerol metabolic process"/>
    <property type="evidence" value="ECO:0007669"/>
    <property type="project" value="UniProtKB-UniRule"/>
</dbReference>
<dbReference type="OrthoDB" id="9799580at2"/>
<name>A0A1N6UUC0_9BACI</name>